<evidence type="ECO:0000313" key="14">
    <source>
        <dbReference type="EMBL" id="OGG30264.1"/>
    </source>
</evidence>
<evidence type="ECO:0000256" key="5">
    <source>
        <dbReference type="ARBA" id="ARBA00022695"/>
    </source>
</evidence>
<dbReference type="InterPro" id="IPR006171">
    <property type="entry name" value="TOPRIM_dom"/>
</dbReference>
<keyword evidence="7" id="KW-0479">Metal-binding</keyword>
<keyword evidence="5" id="KW-0548">Nucleotidyltransferase</keyword>
<dbReference type="InterPro" id="IPR013264">
    <property type="entry name" value="DNAG_N"/>
</dbReference>
<evidence type="ECO:0000256" key="3">
    <source>
        <dbReference type="ARBA" id="ARBA00022515"/>
    </source>
</evidence>
<dbReference type="Gene3D" id="3.90.580.10">
    <property type="entry name" value="Zinc finger, CHC2-type domain"/>
    <property type="match status" value="1"/>
</dbReference>
<keyword evidence="9" id="KW-0862">Zinc</keyword>
<dbReference type="Proteomes" id="UP000176450">
    <property type="component" value="Unassembled WGS sequence"/>
</dbReference>
<keyword evidence="12" id="KW-0804">Transcription</keyword>
<evidence type="ECO:0000256" key="9">
    <source>
        <dbReference type="ARBA" id="ARBA00022833"/>
    </source>
</evidence>
<dbReference type="Pfam" id="PF08275">
    <property type="entry name" value="DNAG_N"/>
    <property type="match status" value="1"/>
</dbReference>
<dbReference type="PANTHER" id="PTHR30313:SF2">
    <property type="entry name" value="DNA PRIMASE"/>
    <property type="match status" value="1"/>
</dbReference>
<evidence type="ECO:0000256" key="10">
    <source>
        <dbReference type="ARBA" id="ARBA00022842"/>
    </source>
</evidence>
<evidence type="ECO:0000313" key="15">
    <source>
        <dbReference type="Proteomes" id="UP000176450"/>
    </source>
</evidence>
<evidence type="ECO:0000256" key="1">
    <source>
        <dbReference type="ARBA" id="ARBA00001947"/>
    </source>
</evidence>
<name>A0A1F6B000_9BACT</name>
<dbReference type="InterPro" id="IPR006295">
    <property type="entry name" value="DNA_primase_DnaG"/>
</dbReference>
<dbReference type="GO" id="GO:0006269">
    <property type="term" value="P:DNA replication, synthesis of primer"/>
    <property type="evidence" value="ECO:0007669"/>
    <property type="project" value="UniProtKB-KW"/>
</dbReference>
<keyword evidence="10" id="KW-0460">Magnesium</keyword>
<dbReference type="SMART" id="SM00493">
    <property type="entry name" value="TOPRIM"/>
    <property type="match status" value="1"/>
</dbReference>
<gene>
    <name evidence="14" type="ORF">A3A63_01880</name>
</gene>
<reference evidence="14 15" key="1">
    <citation type="journal article" date="2016" name="Nat. Commun.">
        <title>Thousands of microbial genomes shed light on interconnected biogeochemical processes in an aquifer system.</title>
        <authorList>
            <person name="Anantharaman K."/>
            <person name="Brown C.T."/>
            <person name="Hug L.A."/>
            <person name="Sharon I."/>
            <person name="Castelle C.J."/>
            <person name="Probst A.J."/>
            <person name="Thomas B.C."/>
            <person name="Singh A."/>
            <person name="Wilkins M.J."/>
            <person name="Karaoz U."/>
            <person name="Brodie E.L."/>
            <person name="Williams K.H."/>
            <person name="Hubbard S.S."/>
            <person name="Banfield J.F."/>
        </authorList>
    </citation>
    <scope>NUCLEOTIDE SEQUENCE [LARGE SCALE GENOMIC DNA]</scope>
</reference>
<evidence type="ECO:0000259" key="13">
    <source>
        <dbReference type="PROSITE" id="PS50880"/>
    </source>
</evidence>
<dbReference type="InterPro" id="IPR037068">
    <property type="entry name" value="DNA_primase_core_N_sf"/>
</dbReference>
<dbReference type="FunFam" id="3.90.980.10:FF:000001">
    <property type="entry name" value="DNA primase"/>
    <property type="match status" value="1"/>
</dbReference>
<evidence type="ECO:0000256" key="6">
    <source>
        <dbReference type="ARBA" id="ARBA00022705"/>
    </source>
</evidence>
<evidence type="ECO:0000256" key="11">
    <source>
        <dbReference type="ARBA" id="ARBA00023125"/>
    </source>
</evidence>
<dbReference type="GO" id="GO:0003677">
    <property type="term" value="F:DNA binding"/>
    <property type="evidence" value="ECO:0007669"/>
    <property type="project" value="UniProtKB-KW"/>
</dbReference>
<dbReference type="Pfam" id="PF13155">
    <property type="entry name" value="Toprim_2"/>
    <property type="match status" value="1"/>
</dbReference>
<dbReference type="InterPro" id="IPR050219">
    <property type="entry name" value="DnaG_primase"/>
</dbReference>
<dbReference type="GO" id="GO:1990077">
    <property type="term" value="C:primosome complex"/>
    <property type="evidence" value="ECO:0007669"/>
    <property type="project" value="UniProtKB-KW"/>
</dbReference>
<dbReference type="PANTHER" id="PTHR30313">
    <property type="entry name" value="DNA PRIMASE"/>
    <property type="match status" value="1"/>
</dbReference>
<sequence length="337" mass="37814">MASQIEEIKSAVDIVQVIGERVNLTKAGKNFKGLCPFHSEKTPSFFVTPEIQRYKCFGCGKSGDVLTFVQEYDSLTFAEALEMLAKRAGITLKRQAFSPEDAHRKQLYEVLHLAREYFHYVLTEHKLGEPARAYLKTRGITGETIKTFGLGYAPNSWDGLYNYLVKKKKYDVRELEDVGLVIRKTGSRGTGAGDVYDRFRGRIMFPLTDAQGKVVGFSGRVLDPEIKEAKYINSPETQLYHKSELLFGYSVLKNFIRKEEEVLVVEGELDALSSYQAGIQNVVAIKGSALTEKQIRLLSRSVKRVILALDADSAGVEATKRAIETARPFELSLRVLP</sequence>
<dbReference type="SUPFAM" id="SSF57783">
    <property type="entry name" value="Zinc beta-ribbon"/>
    <property type="match status" value="1"/>
</dbReference>
<dbReference type="InterPro" id="IPR036977">
    <property type="entry name" value="DNA_primase_Znf_CHC2"/>
</dbReference>
<keyword evidence="4" id="KW-0808">Transferase</keyword>
<dbReference type="SUPFAM" id="SSF56731">
    <property type="entry name" value="DNA primase core"/>
    <property type="match status" value="1"/>
</dbReference>
<keyword evidence="3" id="KW-0639">Primosome</keyword>
<organism evidence="14 15">
    <name type="scientific">Candidatus Gottesmanbacteria bacterium RIFCSPLOWO2_01_FULL_46_9</name>
    <dbReference type="NCBI Taxonomy" id="1798394"/>
    <lineage>
        <taxon>Bacteria</taxon>
        <taxon>Candidatus Gottesmaniibacteriota</taxon>
    </lineage>
</organism>
<dbReference type="FunFam" id="3.90.580.10:FF:000001">
    <property type="entry name" value="DNA primase"/>
    <property type="match status" value="1"/>
</dbReference>
<dbReference type="NCBIfam" id="TIGR01391">
    <property type="entry name" value="dnaG"/>
    <property type="match status" value="1"/>
</dbReference>
<evidence type="ECO:0000256" key="2">
    <source>
        <dbReference type="ARBA" id="ARBA00022478"/>
    </source>
</evidence>
<keyword evidence="2" id="KW-0240">DNA-directed RNA polymerase</keyword>
<keyword evidence="6" id="KW-0235">DNA replication</keyword>
<dbReference type="SMART" id="SM00400">
    <property type="entry name" value="ZnF_CHCC"/>
    <property type="match status" value="1"/>
</dbReference>
<dbReference type="GO" id="GO:0003899">
    <property type="term" value="F:DNA-directed RNA polymerase activity"/>
    <property type="evidence" value="ECO:0007669"/>
    <property type="project" value="InterPro"/>
</dbReference>
<dbReference type="EMBL" id="MFJX01000044">
    <property type="protein sequence ID" value="OGG30264.1"/>
    <property type="molecule type" value="Genomic_DNA"/>
</dbReference>
<dbReference type="PROSITE" id="PS50880">
    <property type="entry name" value="TOPRIM"/>
    <property type="match status" value="1"/>
</dbReference>
<protein>
    <submittedName>
        <fullName evidence="14">DNA primase</fullName>
    </submittedName>
</protein>
<dbReference type="GO" id="GO:0000428">
    <property type="term" value="C:DNA-directed RNA polymerase complex"/>
    <property type="evidence" value="ECO:0007669"/>
    <property type="project" value="UniProtKB-KW"/>
</dbReference>
<evidence type="ECO:0000256" key="7">
    <source>
        <dbReference type="ARBA" id="ARBA00022723"/>
    </source>
</evidence>
<keyword evidence="11" id="KW-0238">DNA-binding</keyword>
<dbReference type="GO" id="GO:0008270">
    <property type="term" value="F:zinc ion binding"/>
    <property type="evidence" value="ECO:0007669"/>
    <property type="project" value="UniProtKB-KW"/>
</dbReference>
<dbReference type="Pfam" id="PF01807">
    <property type="entry name" value="Zn_ribbon_DnaG"/>
    <property type="match status" value="1"/>
</dbReference>
<dbReference type="GO" id="GO:0005737">
    <property type="term" value="C:cytoplasm"/>
    <property type="evidence" value="ECO:0007669"/>
    <property type="project" value="TreeGrafter"/>
</dbReference>
<feature type="domain" description="Toprim" evidence="13">
    <location>
        <begin position="260"/>
        <end position="337"/>
    </location>
</feature>
<dbReference type="InterPro" id="IPR002694">
    <property type="entry name" value="Znf_CHC2"/>
</dbReference>
<comment type="cofactor">
    <cofactor evidence="1">
        <name>Zn(2+)</name>
        <dbReference type="ChEBI" id="CHEBI:29105"/>
    </cofactor>
</comment>
<dbReference type="CDD" id="cd03364">
    <property type="entry name" value="TOPRIM_DnaG_primases"/>
    <property type="match status" value="1"/>
</dbReference>
<dbReference type="AlphaFoldDB" id="A0A1F6B000"/>
<accession>A0A1F6B000</accession>
<dbReference type="InterPro" id="IPR034151">
    <property type="entry name" value="TOPRIM_DnaG_bac"/>
</dbReference>
<evidence type="ECO:0000256" key="8">
    <source>
        <dbReference type="ARBA" id="ARBA00022771"/>
    </source>
</evidence>
<evidence type="ECO:0000256" key="4">
    <source>
        <dbReference type="ARBA" id="ARBA00022679"/>
    </source>
</evidence>
<dbReference type="Gene3D" id="3.40.1360.10">
    <property type="match status" value="1"/>
</dbReference>
<comment type="caution">
    <text evidence="14">The sequence shown here is derived from an EMBL/GenBank/DDBJ whole genome shotgun (WGS) entry which is preliminary data.</text>
</comment>
<feature type="non-terminal residue" evidence="14">
    <location>
        <position position="337"/>
    </location>
</feature>
<keyword evidence="8" id="KW-0863">Zinc-finger</keyword>
<proteinExistence type="predicted"/>
<dbReference type="Gene3D" id="3.90.980.10">
    <property type="entry name" value="DNA primase, catalytic core, N-terminal domain"/>
    <property type="match status" value="1"/>
</dbReference>
<evidence type="ECO:0000256" key="12">
    <source>
        <dbReference type="ARBA" id="ARBA00023163"/>
    </source>
</evidence>